<dbReference type="Gene3D" id="1.20.1280.50">
    <property type="match status" value="1"/>
</dbReference>
<organism evidence="2 3">
    <name type="scientific">Gossypium australe</name>
    <dbReference type="NCBI Taxonomy" id="47621"/>
    <lineage>
        <taxon>Eukaryota</taxon>
        <taxon>Viridiplantae</taxon>
        <taxon>Streptophyta</taxon>
        <taxon>Embryophyta</taxon>
        <taxon>Tracheophyta</taxon>
        <taxon>Spermatophyta</taxon>
        <taxon>Magnoliopsida</taxon>
        <taxon>eudicotyledons</taxon>
        <taxon>Gunneridae</taxon>
        <taxon>Pentapetalae</taxon>
        <taxon>rosids</taxon>
        <taxon>malvids</taxon>
        <taxon>Malvales</taxon>
        <taxon>Malvaceae</taxon>
        <taxon>Malvoideae</taxon>
        <taxon>Gossypium</taxon>
    </lineage>
</organism>
<gene>
    <name evidence="2" type="ORF">EPI10_030995</name>
</gene>
<dbReference type="OrthoDB" id="613853at2759"/>
<evidence type="ECO:0000259" key="1">
    <source>
        <dbReference type="Pfam" id="PF00646"/>
    </source>
</evidence>
<dbReference type="SUPFAM" id="SSF81383">
    <property type="entry name" value="F-box domain"/>
    <property type="match status" value="1"/>
</dbReference>
<comment type="caution">
    <text evidence="2">The sequence shown here is derived from an EMBL/GenBank/DDBJ whole genome shotgun (WGS) entry which is preliminary data.</text>
</comment>
<evidence type="ECO:0000313" key="2">
    <source>
        <dbReference type="EMBL" id="KAA3487145.1"/>
    </source>
</evidence>
<dbReference type="InterPro" id="IPR036047">
    <property type="entry name" value="F-box-like_dom_sf"/>
</dbReference>
<dbReference type="EMBL" id="SMMG02000001">
    <property type="protein sequence ID" value="KAA3487145.1"/>
    <property type="molecule type" value="Genomic_DNA"/>
</dbReference>
<sequence>MTKMFVRILSWLSLKEAARTSVVSRKWRDLWQLVTGSLNFVTLNVTGRCGYINQLIGREVREVIEEVNDKAEGGGR</sequence>
<dbReference type="InterPro" id="IPR001810">
    <property type="entry name" value="F-box_dom"/>
</dbReference>
<reference evidence="3" key="1">
    <citation type="journal article" date="2019" name="Plant Biotechnol. J.">
        <title>Genome sequencing of the Australian wild diploid species Gossypium australe highlights disease resistance and delayed gland morphogenesis.</title>
        <authorList>
            <person name="Cai Y."/>
            <person name="Cai X."/>
            <person name="Wang Q."/>
            <person name="Wang P."/>
            <person name="Zhang Y."/>
            <person name="Cai C."/>
            <person name="Xu Y."/>
            <person name="Wang K."/>
            <person name="Zhou Z."/>
            <person name="Wang C."/>
            <person name="Geng S."/>
            <person name="Li B."/>
            <person name="Dong Q."/>
            <person name="Hou Y."/>
            <person name="Wang H."/>
            <person name="Ai P."/>
            <person name="Liu Z."/>
            <person name="Yi F."/>
            <person name="Sun M."/>
            <person name="An G."/>
            <person name="Cheng J."/>
            <person name="Zhang Y."/>
            <person name="Shi Q."/>
            <person name="Xie Y."/>
            <person name="Shi X."/>
            <person name="Chang Y."/>
            <person name="Huang F."/>
            <person name="Chen Y."/>
            <person name="Hong S."/>
            <person name="Mi L."/>
            <person name="Sun Q."/>
            <person name="Zhang L."/>
            <person name="Zhou B."/>
            <person name="Peng R."/>
            <person name="Zhang X."/>
            <person name="Liu F."/>
        </authorList>
    </citation>
    <scope>NUCLEOTIDE SEQUENCE [LARGE SCALE GENOMIC DNA]</scope>
    <source>
        <strain evidence="3">cv. PA1801</strain>
    </source>
</reference>
<dbReference type="AlphaFoldDB" id="A0A5B6X2A5"/>
<name>A0A5B6X2A5_9ROSI</name>
<dbReference type="Proteomes" id="UP000325315">
    <property type="component" value="Unassembled WGS sequence"/>
</dbReference>
<evidence type="ECO:0000313" key="3">
    <source>
        <dbReference type="Proteomes" id="UP000325315"/>
    </source>
</evidence>
<dbReference type="Pfam" id="PF00646">
    <property type="entry name" value="F-box"/>
    <property type="match status" value="1"/>
</dbReference>
<protein>
    <submittedName>
        <fullName evidence="2">F-box domain-containing protein</fullName>
    </submittedName>
</protein>
<accession>A0A5B6X2A5</accession>
<proteinExistence type="predicted"/>
<feature type="domain" description="F-box" evidence="1">
    <location>
        <begin position="6"/>
        <end position="32"/>
    </location>
</feature>
<keyword evidence="3" id="KW-1185">Reference proteome</keyword>